<dbReference type="EMBL" id="VCKY01000128">
    <property type="protein sequence ID" value="TMR12903.1"/>
    <property type="molecule type" value="Genomic_DNA"/>
</dbReference>
<dbReference type="InterPro" id="IPR004360">
    <property type="entry name" value="Glyas_Fos-R_dOase_dom"/>
</dbReference>
<dbReference type="PROSITE" id="PS51819">
    <property type="entry name" value="VOC"/>
    <property type="match status" value="1"/>
</dbReference>
<protein>
    <submittedName>
        <fullName evidence="2">VOC family protein</fullName>
    </submittedName>
</protein>
<dbReference type="RefSeq" id="WP_138670302.1">
    <property type="nucleotide sequence ID" value="NZ_VCKY01000128.1"/>
</dbReference>
<proteinExistence type="predicted"/>
<accession>A0A5S4F9F4</accession>
<dbReference type="Pfam" id="PF00903">
    <property type="entry name" value="Glyoxalase"/>
    <property type="match status" value="1"/>
</dbReference>
<comment type="caution">
    <text evidence="2">The sequence shown here is derived from an EMBL/GenBank/DDBJ whole genome shotgun (WGS) entry which is preliminary data.</text>
</comment>
<organism evidence="2 3">
    <name type="scientific">Nonomuraea turkmeniaca</name>
    <dbReference type="NCBI Taxonomy" id="103838"/>
    <lineage>
        <taxon>Bacteria</taxon>
        <taxon>Bacillati</taxon>
        <taxon>Actinomycetota</taxon>
        <taxon>Actinomycetes</taxon>
        <taxon>Streptosporangiales</taxon>
        <taxon>Streptosporangiaceae</taxon>
        <taxon>Nonomuraea</taxon>
    </lineage>
</organism>
<dbReference type="InterPro" id="IPR037523">
    <property type="entry name" value="VOC_core"/>
</dbReference>
<dbReference type="OrthoDB" id="115162at2"/>
<evidence type="ECO:0000313" key="2">
    <source>
        <dbReference type="EMBL" id="TMR12903.1"/>
    </source>
</evidence>
<name>A0A5S4F9F4_9ACTN</name>
<evidence type="ECO:0000313" key="3">
    <source>
        <dbReference type="Proteomes" id="UP000309128"/>
    </source>
</evidence>
<dbReference type="SUPFAM" id="SSF54593">
    <property type="entry name" value="Glyoxalase/Bleomycin resistance protein/Dihydroxybiphenyl dioxygenase"/>
    <property type="match status" value="1"/>
</dbReference>
<dbReference type="InterPro" id="IPR029068">
    <property type="entry name" value="Glyas_Bleomycin-R_OHBP_Dase"/>
</dbReference>
<sequence length="150" mass="17029">MDITGVRHLKIFVSDLAWSRQWYEKVFRLEHDTSFQDEDGVIRGMSFRVPGTSLQIALRENPGLAEALYDADPFALATTREALDAWDAYLDDLDIPHTPVMETTSGHALGFRDPDGMQIRLYAHDEKVRAARGDVVESGRIDPDELIKKR</sequence>
<dbReference type="AlphaFoldDB" id="A0A5S4F9F4"/>
<dbReference type="Proteomes" id="UP000309128">
    <property type="component" value="Unassembled WGS sequence"/>
</dbReference>
<keyword evidence="3" id="KW-1185">Reference proteome</keyword>
<dbReference type="Gene3D" id="3.10.180.10">
    <property type="entry name" value="2,3-Dihydroxybiphenyl 1,2-Dioxygenase, domain 1"/>
    <property type="match status" value="1"/>
</dbReference>
<feature type="domain" description="VOC" evidence="1">
    <location>
        <begin position="5"/>
        <end position="124"/>
    </location>
</feature>
<reference evidence="2 3" key="1">
    <citation type="submission" date="2019-05" db="EMBL/GenBank/DDBJ databases">
        <title>Draft genome sequence of Nonomuraea turkmeniaca DSM 43926.</title>
        <authorList>
            <person name="Saricaoglu S."/>
            <person name="Isik K."/>
        </authorList>
    </citation>
    <scope>NUCLEOTIDE SEQUENCE [LARGE SCALE GENOMIC DNA]</scope>
    <source>
        <strain evidence="2 3">DSM 43926</strain>
    </source>
</reference>
<gene>
    <name evidence="2" type="ORF">ETD86_31690</name>
</gene>
<evidence type="ECO:0000259" key="1">
    <source>
        <dbReference type="PROSITE" id="PS51819"/>
    </source>
</evidence>